<evidence type="ECO:0000256" key="1">
    <source>
        <dbReference type="ARBA" id="ARBA00022448"/>
    </source>
</evidence>
<dbReference type="InterPro" id="IPR003593">
    <property type="entry name" value="AAA+_ATPase"/>
</dbReference>
<dbReference type="NCBIfam" id="NF010068">
    <property type="entry name" value="PRK13548.1"/>
    <property type="match status" value="1"/>
</dbReference>
<dbReference type="Proteomes" id="UP001500604">
    <property type="component" value="Unassembled WGS sequence"/>
</dbReference>
<protein>
    <submittedName>
        <fullName evidence="7">Heme ABC transporter ATP-binding protein</fullName>
    </submittedName>
</protein>
<dbReference type="GO" id="GO:0005524">
    <property type="term" value="F:ATP binding"/>
    <property type="evidence" value="ECO:0007669"/>
    <property type="project" value="UniProtKB-KW"/>
</dbReference>
<dbReference type="Gene3D" id="3.40.50.300">
    <property type="entry name" value="P-loop containing nucleotide triphosphate hydrolases"/>
    <property type="match status" value="1"/>
</dbReference>
<dbReference type="PANTHER" id="PTHR42794:SF1">
    <property type="entry name" value="HEMIN IMPORT ATP-BINDING PROTEIN HMUV"/>
    <property type="match status" value="1"/>
</dbReference>
<keyword evidence="2" id="KW-0547">Nucleotide-binding</keyword>
<keyword evidence="8" id="KW-1185">Reference proteome</keyword>
<sequence length="259" mass="28116">MICLNIDSVTVRRGSRDLLSDVSLNLSAGEVVAVLGPNGAGKSTLFRAITNEYPSASGRVLLGEKPVSDWAPLECALQMAILPQSSSLSFSFTVNEVVQMGRTPHASSREHNQDICRRALLEVDALHLANRSYTHLSGGEKQRVHLARVLAQIWEPPLVGNRVLLLDEPTSALDPRHQHQTLAVARAFASQGVGVIVILHDLNLAAQYADRIVILKNGKKCADGCPAEVLTRETIQSVFDIRAMIMAHPVHGYPLVVAE</sequence>
<dbReference type="InterPro" id="IPR003439">
    <property type="entry name" value="ABC_transporter-like_ATP-bd"/>
</dbReference>
<accession>A0ABP8UY91</accession>
<feature type="domain" description="AAA+ ATPase" evidence="6">
    <location>
        <begin position="28"/>
        <end position="219"/>
    </location>
</feature>
<evidence type="ECO:0000256" key="4">
    <source>
        <dbReference type="ARBA" id="ARBA00022967"/>
    </source>
</evidence>
<proteinExistence type="predicted"/>
<dbReference type="SMART" id="SM00382">
    <property type="entry name" value="AAA"/>
    <property type="match status" value="1"/>
</dbReference>
<dbReference type="PANTHER" id="PTHR42794">
    <property type="entry name" value="HEMIN IMPORT ATP-BINDING PROTEIN HMUV"/>
    <property type="match status" value="1"/>
</dbReference>
<keyword evidence="1" id="KW-0813">Transport</keyword>
<dbReference type="RefSeq" id="WP_345193244.1">
    <property type="nucleotide sequence ID" value="NZ_BAABFL010000024.1"/>
</dbReference>
<gene>
    <name evidence="7" type="ORF">GCM10023116_03340</name>
</gene>
<evidence type="ECO:0000256" key="3">
    <source>
        <dbReference type="ARBA" id="ARBA00022840"/>
    </source>
</evidence>
<dbReference type="SUPFAM" id="SSF52540">
    <property type="entry name" value="P-loop containing nucleoside triphosphate hydrolases"/>
    <property type="match status" value="1"/>
</dbReference>
<dbReference type="Pfam" id="PF00005">
    <property type="entry name" value="ABC_tran"/>
    <property type="match status" value="1"/>
</dbReference>
<reference evidence="8" key="1">
    <citation type="journal article" date="2019" name="Int. J. Syst. Evol. Microbiol.">
        <title>The Global Catalogue of Microorganisms (GCM) 10K type strain sequencing project: providing services to taxonomists for standard genome sequencing and annotation.</title>
        <authorList>
            <consortium name="The Broad Institute Genomics Platform"/>
            <consortium name="The Broad Institute Genome Sequencing Center for Infectious Disease"/>
            <person name="Wu L."/>
            <person name="Ma J."/>
        </authorList>
    </citation>
    <scope>NUCLEOTIDE SEQUENCE [LARGE SCALE GENOMIC DNA]</scope>
    <source>
        <strain evidence="8">JCM 17805</strain>
    </source>
</reference>
<name>A0ABP8UY91_9GAMM</name>
<comment type="caution">
    <text evidence="7">The sequence shown here is derived from an EMBL/GenBank/DDBJ whole genome shotgun (WGS) entry which is preliminary data.</text>
</comment>
<keyword evidence="4" id="KW-1278">Translocase</keyword>
<dbReference type="EMBL" id="BAABFL010000024">
    <property type="protein sequence ID" value="GAA4648070.1"/>
    <property type="molecule type" value="Genomic_DNA"/>
</dbReference>
<evidence type="ECO:0000256" key="2">
    <source>
        <dbReference type="ARBA" id="ARBA00022741"/>
    </source>
</evidence>
<evidence type="ECO:0000313" key="7">
    <source>
        <dbReference type="EMBL" id="GAA4648070.1"/>
    </source>
</evidence>
<evidence type="ECO:0000259" key="6">
    <source>
        <dbReference type="SMART" id="SM00382"/>
    </source>
</evidence>
<organism evidence="7 8">
    <name type="scientific">Kistimonas scapharcae</name>
    <dbReference type="NCBI Taxonomy" id="1036133"/>
    <lineage>
        <taxon>Bacteria</taxon>
        <taxon>Pseudomonadati</taxon>
        <taxon>Pseudomonadota</taxon>
        <taxon>Gammaproteobacteria</taxon>
        <taxon>Oceanospirillales</taxon>
        <taxon>Endozoicomonadaceae</taxon>
        <taxon>Kistimonas</taxon>
    </lineage>
</organism>
<evidence type="ECO:0000256" key="5">
    <source>
        <dbReference type="ARBA" id="ARBA00037066"/>
    </source>
</evidence>
<dbReference type="CDD" id="cd03214">
    <property type="entry name" value="ABC_Iron-Siderophores_B12_Hemin"/>
    <property type="match status" value="1"/>
</dbReference>
<comment type="function">
    <text evidence="5">Part of the ABC transporter complex HmuTUV involved in hemin import. Responsible for energy coupling to the transport system.</text>
</comment>
<keyword evidence="3 7" id="KW-0067">ATP-binding</keyword>
<evidence type="ECO:0000313" key="8">
    <source>
        <dbReference type="Proteomes" id="UP001500604"/>
    </source>
</evidence>
<dbReference type="InterPro" id="IPR027417">
    <property type="entry name" value="P-loop_NTPase"/>
</dbReference>